<dbReference type="InterPro" id="IPR001132">
    <property type="entry name" value="SMAD_dom_Dwarfin-type"/>
</dbReference>
<dbReference type="InterPro" id="IPR013790">
    <property type="entry name" value="Dwarfin"/>
</dbReference>
<name>A0AAW0XLW1_CHEQU</name>
<gene>
    <name evidence="4" type="ORF">OTU49_002644</name>
</gene>
<comment type="caution">
    <text evidence="4">The sequence shown here is derived from an EMBL/GenBank/DDBJ whole genome shotgun (WGS) entry which is preliminary data.</text>
</comment>
<dbReference type="GO" id="GO:0051239">
    <property type="term" value="P:regulation of multicellular organismal process"/>
    <property type="evidence" value="ECO:0007669"/>
    <property type="project" value="UniProtKB-ARBA"/>
</dbReference>
<sequence>MEIFDCVDCFQSRPRFRVRQPRPPSESPPPPYSRFSVDLLRPEDAAPSEDVECLVESQETGGTHQYTTYSTHGPGSIPWCQVAYWEGRDRVGRLYPVCTPSLNIMGDTPHGDGLSLASLAAHSHTTPSEQVKRTREKIGLGLVLYQEGDRVWVYNRADVPLFINSPTLDGGLHTRSHFIVHKLPPGHILNIFDYDKARLYQKLPVHPDLSHEGPIDRNSVRVSFAKGWGPNYHRQVITECPCWLEILLVPAR</sequence>
<dbReference type="GO" id="GO:0140416">
    <property type="term" value="F:transcription regulator inhibitor activity"/>
    <property type="evidence" value="ECO:0007669"/>
    <property type="project" value="TreeGrafter"/>
</dbReference>
<dbReference type="GO" id="GO:0006357">
    <property type="term" value="P:regulation of transcription by RNA polymerase II"/>
    <property type="evidence" value="ECO:0007669"/>
    <property type="project" value="TreeGrafter"/>
</dbReference>
<evidence type="ECO:0000313" key="5">
    <source>
        <dbReference type="Proteomes" id="UP001445076"/>
    </source>
</evidence>
<keyword evidence="5" id="KW-1185">Reference proteome</keyword>
<dbReference type="SUPFAM" id="SSF49879">
    <property type="entry name" value="SMAD/FHA domain"/>
    <property type="match status" value="1"/>
</dbReference>
<protein>
    <recommendedName>
        <fullName evidence="3">MH2 domain-containing protein</fullName>
    </recommendedName>
</protein>
<evidence type="ECO:0000256" key="1">
    <source>
        <dbReference type="ARBA" id="ARBA00023015"/>
    </source>
</evidence>
<dbReference type="Gene3D" id="2.60.200.10">
    <property type="match status" value="1"/>
</dbReference>
<dbReference type="EMBL" id="JARKIK010000032">
    <property type="protein sequence ID" value="KAK8740674.1"/>
    <property type="molecule type" value="Genomic_DNA"/>
</dbReference>
<dbReference type="PANTHER" id="PTHR13703:SF54">
    <property type="entry name" value="MOTHERS AGAINST DECAPENTAPLEGIC HOMOLOG"/>
    <property type="match status" value="1"/>
</dbReference>
<dbReference type="GO" id="GO:0030154">
    <property type="term" value="P:cell differentiation"/>
    <property type="evidence" value="ECO:0007669"/>
    <property type="project" value="TreeGrafter"/>
</dbReference>
<dbReference type="InterPro" id="IPR008984">
    <property type="entry name" value="SMAD_FHA_dom_sf"/>
</dbReference>
<dbReference type="Pfam" id="PF03166">
    <property type="entry name" value="MH2"/>
    <property type="match status" value="1"/>
</dbReference>
<dbReference type="GO" id="GO:0070411">
    <property type="term" value="F:I-SMAD binding"/>
    <property type="evidence" value="ECO:0007669"/>
    <property type="project" value="TreeGrafter"/>
</dbReference>
<dbReference type="GO" id="GO:0009653">
    <property type="term" value="P:anatomical structure morphogenesis"/>
    <property type="evidence" value="ECO:0007669"/>
    <property type="project" value="TreeGrafter"/>
</dbReference>
<evidence type="ECO:0000259" key="3">
    <source>
        <dbReference type="PROSITE" id="PS51076"/>
    </source>
</evidence>
<dbReference type="GO" id="GO:0050793">
    <property type="term" value="P:regulation of developmental process"/>
    <property type="evidence" value="ECO:0007669"/>
    <property type="project" value="UniProtKB-ARBA"/>
</dbReference>
<evidence type="ECO:0000313" key="4">
    <source>
        <dbReference type="EMBL" id="KAK8740674.1"/>
    </source>
</evidence>
<dbReference type="GO" id="GO:0060395">
    <property type="term" value="P:SMAD protein signal transduction"/>
    <property type="evidence" value="ECO:0007669"/>
    <property type="project" value="TreeGrafter"/>
</dbReference>
<dbReference type="Proteomes" id="UP001445076">
    <property type="component" value="Unassembled WGS sequence"/>
</dbReference>
<organism evidence="4 5">
    <name type="scientific">Cherax quadricarinatus</name>
    <name type="common">Australian red claw crayfish</name>
    <dbReference type="NCBI Taxonomy" id="27406"/>
    <lineage>
        <taxon>Eukaryota</taxon>
        <taxon>Metazoa</taxon>
        <taxon>Ecdysozoa</taxon>
        <taxon>Arthropoda</taxon>
        <taxon>Crustacea</taxon>
        <taxon>Multicrustacea</taxon>
        <taxon>Malacostraca</taxon>
        <taxon>Eumalacostraca</taxon>
        <taxon>Eucarida</taxon>
        <taxon>Decapoda</taxon>
        <taxon>Pleocyemata</taxon>
        <taxon>Astacidea</taxon>
        <taxon>Parastacoidea</taxon>
        <taxon>Parastacidae</taxon>
        <taxon>Cherax</taxon>
    </lineage>
</organism>
<keyword evidence="2" id="KW-0804">Transcription</keyword>
<dbReference type="SMART" id="SM00524">
    <property type="entry name" value="DWB"/>
    <property type="match status" value="1"/>
</dbReference>
<dbReference type="PROSITE" id="PS51076">
    <property type="entry name" value="MH2"/>
    <property type="match status" value="1"/>
</dbReference>
<dbReference type="GO" id="GO:0009791">
    <property type="term" value="P:post-embryonic development"/>
    <property type="evidence" value="ECO:0007669"/>
    <property type="project" value="UniProtKB-ARBA"/>
</dbReference>
<keyword evidence="1" id="KW-0805">Transcription regulation</keyword>
<proteinExistence type="predicted"/>
<feature type="domain" description="MH2" evidence="3">
    <location>
        <begin position="79"/>
        <end position="252"/>
    </location>
</feature>
<dbReference type="AlphaFoldDB" id="A0AAW0XLW1"/>
<dbReference type="GO" id="GO:0071144">
    <property type="term" value="C:heteromeric SMAD protein complex"/>
    <property type="evidence" value="ECO:0007669"/>
    <property type="project" value="TreeGrafter"/>
</dbReference>
<dbReference type="PANTHER" id="PTHR13703">
    <property type="entry name" value="SMAD"/>
    <property type="match status" value="1"/>
</dbReference>
<accession>A0AAW0XLW1</accession>
<evidence type="ECO:0000256" key="2">
    <source>
        <dbReference type="ARBA" id="ARBA00023163"/>
    </source>
</evidence>
<reference evidence="4 5" key="1">
    <citation type="journal article" date="2024" name="BMC Genomics">
        <title>Genome assembly of redclaw crayfish (Cherax quadricarinatus) provides insights into its immune adaptation and hypoxia tolerance.</title>
        <authorList>
            <person name="Liu Z."/>
            <person name="Zheng J."/>
            <person name="Li H."/>
            <person name="Fang K."/>
            <person name="Wang S."/>
            <person name="He J."/>
            <person name="Zhou D."/>
            <person name="Weng S."/>
            <person name="Chi M."/>
            <person name="Gu Z."/>
            <person name="He J."/>
            <person name="Li F."/>
            <person name="Wang M."/>
        </authorList>
    </citation>
    <scope>NUCLEOTIDE SEQUENCE [LARGE SCALE GENOMIC DNA]</scope>
    <source>
        <strain evidence="4">ZL_2023a</strain>
    </source>
</reference>
<dbReference type="InterPro" id="IPR017855">
    <property type="entry name" value="SMAD-like_dom_sf"/>
</dbReference>